<name>D6RLT0_COPC7</name>
<reference evidence="1 2" key="1">
    <citation type="journal article" date="2010" name="Proc. Natl. Acad. Sci. U.S.A.">
        <title>Insights into evolution of multicellular fungi from the assembled chromosomes of the mushroom Coprinopsis cinerea (Coprinus cinereus).</title>
        <authorList>
            <person name="Stajich J.E."/>
            <person name="Wilke S.K."/>
            <person name="Ahren D."/>
            <person name="Au C.H."/>
            <person name="Birren B.W."/>
            <person name="Borodovsky M."/>
            <person name="Burns C."/>
            <person name="Canback B."/>
            <person name="Casselton L.A."/>
            <person name="Cheng C.K."/>
            <person name="Deng J."/>
            <person name="Dietrich F.S."/>
            <person name="Fargo D.C."/>
            <person name="Farman M.L."/>
            <person name="Gathman A.C."/>
            <person name="Goldberg J."/>
            <person name="Guigo R."/>
            <person name="Hoegger P.J."/>
            <person name="Hooker J.B."/>
            <person name="Huggins A."/>
            <person name="James T.Y."/>
            <person name="Kamada T."/>
            <person name="Kilaru S."/>
            <person name="Kodira C."/>
            <person name="Kues U."/>
            <person name="Kupfer D."/>
            <person name="Kwan H.S."/>
            <person name="Lomsadze A."/>
            <person name="Li W."/>
            <person name="Lilly W.W."/>
            <person name="Ma L.J."/>
            <person name="Mackey A.J."/>
            <person name="Manning G."/>
            <person name="Martin F."/>
            <person name="Muraguchi H."/>
            <person name="Natvig D.O."/>
            <person name="Palmerini H."/>
            <person name="Ramesh M.A."/>
            <person name="Rehmeyer C.J."/>
            <person name="Roe B.A."/>
            <person name="Shenoy N."/>
            <person name="Stanke M."/>
            <person name="Ter-Hovhannisyan V."/>
            <person name="Tunlid A."/>
            <person name="Velagapudi R."/>
            <person name="Vision T.J."/>
            <person name="Zeng Q."/>
            <person name="Zolan M.E."/>
            <person name="Pukkila P.J."/>
        </authorList>
    </citation>
    <scope>NUCLEOTIDE SEQUENCE [LARGE SCALE GENOMIC DNA]</scope>
    <source>
        <strain evidence="2">Okayama-7 / 130 / ATCC MYA-4618 / FGSC 9003</strain>
    </source>
</reference>
<protein>
    <recommendedName>
        <fullName evidence="3">BTB domain-containing protein</fullName>
    </recommendedName>
</protein>
<evidence type="ECO:0000313" key="1">
    <source>
        <dbReference type="EMBL" id="EFI28279.1"/>
    </source>
</evidence>
<dbReference type="VEuPathDB" id="FungiDB:CC1G_14304"/>
<dbReference type="InParanoid" id="D6RLT0"/>
<dbReference type="AlphaFoldDB" id="D6RLT0"/>
<dbReference type="Proteomes" id="UP000001861">
    <property type="component" value="Unassembled WGS sequence"/>
</dbReference>
<dbReference type="EMBL" id="AACS02000003">
    <property type="protein sequence ID" value="EFI28279.1"/>
    <property type="molecule type" value="Genomic_DNA"/>
</dbReference>
<dbReference type="OrthoDB" id="3193844at2759"/>
<evidence type="ECO:0008006" key="3">
    <source>
        <dbReference type="Google" id="ProtNLM"/>
    </source>
</evidence>
<organism evidence="1 2">
    <name type="scientific">Coprinopsis cinerea (strain Okayama-7 / 130 / ATCC MYA-4618 / FGSC 9003)</name>
    <name type="common">Inky cap fungus</name>
    <name type="synonym">Hormographiella aspergillata</name>
    <dbReference type="NCBI Taxonomy" id="240176"/>
    <lineage>
        <taxon>Eukaryota</taxon>
        <taxon>Fungi</taxon>
        <taxon>Dikarya</taxon>
        <taxon>Basidiomycota</taxon>
        <taxon>Agaricomycotina</taxon>
        <taxon>Agaricomycetes</taxon>
        <taxon>Agaricomycetidae</taxon>
        <taxon>Agaricales</taxon>
        <taxon>Agaricineae</taxon>
        <taxon>Psathyrellaceae</taxon>
        <taxon>Coprinopsis</taxon>
    </lineage>
</organism>
<evidence type="ECO:0000313" key="2">
    <source>
        <dbReference type="Proteomes" id="UP000001861"/>
    </source>
</evidence>
<comment type="caution">
    <text evidence="1">The sequence shown here is derived from an EMBL/GenBank/DDBJ whole genome shotgun (WGS) entry which is preliminary data.</text>
</comment>
<gene>
    <name evidence="1" type="ORF">CC1G_14304</name>
</gene>
<sequence>MAPPSLSSPTSKAPSTHFSIYTELVSFKIEGILFTVPREPFDSLSPGFVSRYADPAKGVTGSEEQPIVLGGVKAAEFQLIISLLFSSNGWIQGDPPPIKDIRDWITILKLSTNWGMTKTFRPTLPTKIQLARQYHVPTWFLEGAKTLAESPDLCGFPLEKLASYIGWETIARITSLGISYKAAPVSALPASGELSIPIDKLHCKNPKCAHPFSRGTCSMDHSRLLPTPPTSMFGGATSPPAKFGSPSFGTPGGVMQFKPNPFANLDAREPTPSVTLEWSFVHSHVQKQSTSIPVADVEAAFAAELKTLRRA</sequence>
<keyword evidence="2" id="KW-1185">Reference proteome</keyword>
<dbReference type="KEGG" id="cci:CC1G_14304"/>
<proteinExistence type="predicted"/>
<accession>D6RLT0</accession>
<dbReference type="GeneID" id="9379821"/>
<dbReference type="STRING" id="240176.D6RLT0"/>
<dbReference type="HOGENOM" id="CLU_894330_0_0_1"/>
<dbReference type="RefSeq" id="XP_002911773.1">
    <property type="nucleotide sequence ID" value="XM_002911727.1"/>
</dbReference>